<proteinExistence type="predicted"/>
<organism evidence="2 3">
    <name type="scientific">Chitinophaga arvensicola</name>
    <dbReference type="NCBI Taxonomy" id="29529"/>
    <lineage>
        <taxon>Bacteria</taxon>
        <taxon>Pseudomonadati</taxon>
        <taxon>Bacteroidota</taxon>
        <taxon>Chitinophagia</taxon>
        <taxon>Chitinophagales</taxon>
        <taxon>Chitinophagaceae</taxon>
        <taxon>Chitinophaga</taxon>
    </lineage>
</organism>
<dbReference type="Pfam" id="PF06439">
    <property type="entry name" value="3keto-disac_hyd"/>
    <property type="match status" value="1"/>
</dbReference>
<dbReference type="GO" id="GO:0016787">
    <property type="term" value="F:hydrolase activity"/>
    <property type="evidence" value="ECO:0007669"/>
    <property type="project" value="InterPro"/>
</dbReference>
<evidence type="ECO:0000313" key="2">
    <source>
        <dbReference type="EMBL" id="SEW52546.1"/>
    </source>
</evidence>
<dbReference type="AlphaFoldDB" id="A0A1I0S8W3"/>
<dbReference type="PROSITE" id="PS51257">
    <property type="entry name" value="PROKAR_LIPOPROTEIN"/>
    <property type="match status" value="1"/>
</dbReference>
<keyword evidence="3" id="KW-1185">Reference proteome</keyword>
<gene>
    <name evidence="2" type="ORF">SAMN04488122_4923</name>
</gene>
<dbReference type="SUPFAM" id="SSF56988">
    <property type="entry name" value="Anthrax protective antigen"/>
    <property type="match status" value="1"/>
</dbReference>
<dbReference type="Proteomes" id="UP000199310">
    <property type="component" value="Unassembled WGS sequence"/>
</dbReference>
<feature type="domain" description="PA14" evidence="1">
    <location>
        <begin position="258"/>
        <end position="394"/>
    </location>
</feature>
<dbReference type="InterPro" id="IPR010496">
    <property type="entry name" value="AL/BT2_dom"/>
</dbReference>
<protein>
    <submittedName>
        <fullName evidence="2">PA14 domain-containing protein</fullName>
    </submittedName>
</protein>
<dbReference type="InterPro" id="IPR037524">
    <property type="entry name" value="PA14/GLEYA"/>
</dbReference>
<dbReference type="STRING" id="29529.SAMN04488122_4923"/>
<accession>A0A1I0S8W3</accession>
<dbReference type="OrthoDB" id="938897at2"/>
<dbReference type="RefSeq" id="WP_089899087.1">
    <property type="nucleotide sequence ID" value="NZ_FOJG01000002.1"/>
</dbReference>
<evidence type="ECO:0000259" key="1">
    <source>
        <dbReference type="PROSITE" id="PS51820"/>
    </source>
</evidence>
<sequence length="619" mass="67553">MLRWNKFRPKLKQLRVYDRRTLVLILSIGSCQQMMAQNKLPLTDLSAFQQPAANWRLAGGVKADLQQNNLLQTTAGTGILVNMPEKKAPGQDLFSTLQHGDLDLELDYMMAKGANSGIYLQGRYEVQLFDSWGTLAPRASDNGGIYERWNDSKPEGQKGYDGHAPRQNVSRAPGLWQHMKIAFQAPRFDAAGNKIADAVILKLELNGVTIQENVVLSGPTRGAVKNDEVASGPLRIQGDHGTVAFRNIVINNYSAPRPTLEDVKYSVYKGRFDKEPDFATLKPAATGTSALLTSNLTGLPDNEFLVRYTATLAVKTAGKYNFNLHTSGGPGALKINNQAVITPRGWDGRGSIDLQPGSYPVEVLYGKTTDWAKASITLSVSEAGIREFAISDANVPVDDPTDPILVTANENTILRSFMDVRGGKRVVHAVSVGSPAKVHYTYDMDNGLPFQVWRGEFLNTTPMWHDRGDGSSRPLGTVQVLTNQPAMAIAKLASKEAAWSADTAGTGFRPTGYALDETGKPVFHYNIYGTAVSDDISVLPENQGIHRTVTVQQPASDLYLRIAVGDSIEQVSPGLYVIGDKSYYVKMDDAKANPIIRNQNGRAELIVPVQAKTGYAVIF</sequence>
<dbReference type="InterPro" id="IPR011658">
    <property type="entry name" value="PA14_dom"/>
</dbReference>
<dbReference type="Pfam" id="PF07691">
    <property type="entry name" value="PA14"/>
    <property type="match status" value="1"/>
</dbReference>
<evidence type="ECO:0000313" key="3">
    <source>
        <dbReference type="Proteomes" id="UP000199310"/>
    </source>
</evidence>
<dbReference type="Gene3D" id="2.60.120.560">
    <property type="entry name" value="Exo-inulinase, domain 1"/>
    <property type="match status" value="1"/>
</dbReference>
<dbReference type="EMBL" id="FOJG01000002">
    <property type="protein sequence ID" value="SEW52546.1"/>
    <property type="molecule type" value="Genomic_DNA"/>
</dbReference>
<name>A0A1I0S8W3_9BACT</name>
<dbReference type="Gene3D" id="3.90.182.10">
    <property type="entry name" value="Toxin - Anthrax Protective Antigen,domain 1"/>
    <property type="match status" value="1"/>
</dbReference>
<reference evidence="3" key="1">
    <citation type="submission" date="2016-10" db="EMBL/GenBank/DDBJ databases">
        <authorList>
            <person name="Varghese N."/>
            <person name="Submissions S."/>
        </authorList>
    </citation>
    <scope>NUCLEOTIDE SEQUENCE [LARGE SCALE GENOMIC DNA]</scope>
    <source>
        <strain evidence="3">DSM 3695</strain>
    </source>
</reference>
<dbReference type="PROSITE" id="PS51820">
    <property type="entry name" value="PA14"/>
    <property type="match status" value="1"/>
</dbReference>